<proteinExistence type="predicted"/>
<sequence>MENTMHRLAAGLCVMVMTGALAGCGVAEADRAGPRLPAIVAHRAGTADYPENTLRAIDGALHNGADRIWLTVQISADGVPVLYRPNDLSALTPERGPVSSRTAAELTQINAGWNFSTRLPNGEVVYPYRANPTPIPTLDAALAAIPADVPVILDMKALPAEPQARAVANVLTARGAWSRVLIYSTDASYQKAFAGYRLARMFESRDATRGRLLDVALSGRCDAPDNGVWTAFEWQRDMQVIETFTLGEGRSPVRAKLWTRAALACLDTNGPAHTIAIGINSLDAYREAGCLGIEAVLVDSPKNAREWRAQTAQRFDCSAMR</sequence>
<feature type="chain" id="PRO_5019803402" evidence="1">
    <location>
        <begin position="23"/>
        <end position="321"/>
    </location>
</feature>
<keyword evidence="4" id="KW-1185">Reference proteome</keyword>
<protein>
    <submittedName>
        <fullName evidence="3">Glycerophosphodiester phosphodiesterase</fullName>
    </submittedName>
</protein>
<dbReference type="AlphaFoldDB" id="A0A494YEL7"/>
<name>A0A494YEL7_9BURK</name>
<reference evidence="3 4" key="1">
    <citation type="submission" date="2018-10" db="EMBL/GenBank/DDBJ databases">
        <title>Robbsia sp. DHC34, isolated from soil.</title>
        <authorList>
            <person name="Gao Z.-H."/>
            <person name="Qiu L.-H."/>
        </authorList>
    </citation>
    <scope>NUCLEOTIDE SEQUENCE [LARGE SCALE GENOMIC DNA]</scope>
    <source>
        <strain evidence="3 4">DHC34</strain>
    </source>
</reference>
<dbReference type="GO" id="GO:0006629">
    <property type="term" value="P:lipid metabolic process"/>
    <property type="evidence" value="ECO:0007669"/>
    <property type="project" value="InterPro"/>
</dbReference>
<dbReference type="PROSITE" id="PS51257">
    <property type="entry name" value="PROKAR_LIPOPROTEIN"/>
    <property type="match status" value="1"/>
</dbReference>
<feature type="domain" description="GP-PDE" evidence="2">
    <location>
        <begin position="37"/>
        <end position="308"/>
    </location>
</feature>
<dbReference type="Pfam" id="PF03009">
    <property type="entry name" value="GDPD"/>
    <property type="match status" value="1"/>
</dbReference>
<gene>
    <name evidence="3" type="ORF">D7S86_04530</name>
</gene>
<dbReference type="SUPFAM" id="SSF51695">
    <property type="entry name" value="PLC-like phosphodiesterases"/>
    <property type="match status" value="1"/>
</dbReference>
<keyword evidence="1" id="KW-0732">Signal</keyword>
<dbReference type="PANTHER" id="PTHR46211:SF10">
    <property type="entry name" value="EXPORTED PROTEIN"/>
    <property type="match status" value="1"/>
</dbReference>
<comment type="caution">
    <text evidence="3">The sequence shown here is derived from an EMBL/GenBank/DDBJ whole genome shotgun (WGS) entry which is preliminary data.</text>
</comment>
<dbReference type="GO" id="GO:0008081">
    <property type="term" value="F:phosphoric diester hydrolase activity"/>
    <property type="evidence" value="ECO:0007669"/>
    <property type="project" value="InterPro"/>
</dbReference>
<evidence type="ECO:0000313" key="4">
    <source>
        <dbReference type="Proteomes" id="UP000270342"/>
    </source>
</evidence>
<evidence type="ECO:0000256" key="1">
    <source>
        <dbReference type="SAM" id="SignalP"/>
    </source>
</evidence>
<dbReference type="InterPro" id="IPR030395">
    <property type="entry name" value="GP_PDE_dom"/>
</dbReference>
<dbReference type="InterPro" id="IPR017946">
    <property type="entry name" value="PLC-like_Pdiesterase_TIM-brl"/>
</dbReference>
<dbReference type="EMBL" id="RBZU01000001">
    <property type="protein sequence ID" value="RKP59168.1"/>
    <property type="molecule type" value="Genomic_DNA"/>
</dbReference>
<dbReference type="PANTHER" id="PTHR46211">
    <property type="entry name" value="GLYCEROPHOSPHORYL DIESTER PHOSPHODIESTERASE"/>
    <property type="match status" value="1"/>
</dbReference>
<dbReference type="PROSITE" id="PS51704">
    <property type="entry name" value="GP_PDE"/>
    <property type="match status" value="1"/>
</dbReference>
<evidence type="ECO:0000313" key="3">
    <source>
        <dbReference type="EMBL" id="RKP59168.1"/>
    </source>
</evidence>
<feature type="signal peptide" evidence="1">
    <location>
        <begin position="1"/>
        <end position="22"/>
    </location>
</feature>
<evidence type="ECO:0000259" key="2">
    <source>
        <dbReference type="PROSITE" id="PS51704"/>
    </source>
</evidence>
<dbReference type="OrthoDB" id="9795622at2"/>
<dbReference type="Gene3D" id="3.20.20.190">
    <property type="entry name" value="Phosphatidylinositol (PI) phosphodiesterase"/>
    <property type="match status" value="1"/>
</dbReference>
<accession>A0A494YEL7</accession>
<organism evidence="3 4">
    <name type="scientific">Pararobbsia silviterrae</name>
    <dbReference type="NCBI Taxonomy" id="1792498"/>
    <lineage>
        <taxon>Bacteria</taxon>
        <taxon>Pseudomonadati</taxon>
        <taxon>Pseudomonadota</taxon>
        <taxon>Betaproteobacteria</taxon>
        <taxon>Burkholderiales</taxon>
        <taxon>Burkholderiaceae</taxon>
        <taxon>Pararobbsia</taxon>
    </lineage>
</organism>
<dbReference type="Proteomes" id="UP000270342">
    <property type="component" value="Unassembled WGS sequence"/>
</dbReference>